<dbReference type="InterPro" id="IPR007526">
    <property type="entry name" value="SWIRM"/>
</dbReference>
<dbReference type="FunFam" id="1.10.10.60:FF:000014">
    <property type="entry name" value="SWI/SNF complex subunit SMARCC2 isoform C"/>
    <property type="match status" value="1"/>
</dbReference>
<dbReference type="InterPro" id="IPR017884">
    <property type="entry name" value="SANT_dom"/>
</dbReference>
<dbReference type="PROSITE" id="PS50090">
    <property type="entry name" value="MYB_LIKE"/>
    <property type="match status" value="1"/>
</dbReference>
<dbReference type="InterPro" id="IPR009057">
    <property type="entry name" value="Homeodomain-like_sf"/>
</dbReference>
<feature type="domain" description="Myb-like" evidence="6">
    <location>
        <begin position="414"/>
        <end position="456"/>
    </location>
</feature>
<keyword evidence="10" id="KW-1185">Reference proteome</keyword>
<feature type="region of interest" description="Disordered" evidence="5">
    <location>
        <begin position="655"/>
        <end position="685"/>
    </location>
</feature>
<feature type="region of interest" description="Disordered" evidence="5">
    <location>
        <begin position="1"/>
        <end position="63"/>
    </location>
</feature>
<evidence type="ECO:0000256" key="4">
    <source>
        <dbReference type="ARBA" id="ARBA00023242"/>
    </source>
</evidence>
<dbReference type="Pfam" id="PF00249">
    <property type="entry name" value="Myb_DNA-binding"/>
    <property type="match status" value="1"/>
</dbReference>
<dbReference type="AlphaFoldDB" id="A0AAV7FCK4"/>
<dbReference type="EMBL" id="JAINDJ010000002">
    <property type="protein sequence ID" value="KAG9458925.1"/>
    <property type="molecule type" value="Genomic_DNA"/>
</dbReference>
<dbReference type="PROSITE" id="PS51293">
    <property type="entry name" value="SANT"/>
    <property type="match status" value="1"/>
</dbReference>
<dbReference type="Gene3D" id="1.10.10.10">
    <property type="entry name" value="Winged helix-like DNA-binding domain superfamily/Winged helix DNA-binding domain"/>
    <property type="match status" value="1"/>
</dbReference>
<protein>
    <recommendedName>
        <fullName evidence="11">SWI/SNF complex subunit SWI3C</fullName>
    </recommendedName>
</protein>
<evidence type="ECO:0000256" key="3">
    <source>
        <dbReference type="ARBA" id="ARBA00023163"/>
    </source>
</evidence>
<proteinExistence type="predicted"/>
<evidence type="ECO:0000256" key="5">
    <source>
        <dbReference type="SAM" id="MobiDB-lite"/>
    </source>
</evidence>
<dbReference type="InterPro" id="IPR032451">
    <property type="entry name" value="SMARCC_C"/>
</dbReference>
<evidence type="ECO:0000313" key="9">
    <source>
        <dbReference type="EMBL" id="KAG9458925.1"/>
    </source>
</evidence>
<accession>A0AAV7FCK4</accession>
<evidence type="ECO:0000259" key="8">
    <source>
        <dbReference type="PROSITE" id="PS51293"/>
    </source>
</evidence>
<reference evidence="9 10" key="1">
    <citation type="submission" date="2021-07" db="EMBL/GenBank/DDBJ databases">
        <title>The Aristolochia fimbriata genome: insights into angiosperm evolution, floral development and chemical biosynthesis.</title>
        <authorList>
            <person name="Jiao Y."/>
        </authorList>
    </citation>
    <scope>NUCLEOTIDE SEQUENCE [LARGE SCALE GENOMIC DNA]</scope>
    <source>
        <strain evidence="9">IBCAS-2021</strain>
        <tissue evidence="9">Leaf</tissue>
    </source>
</reference>
<dbReference type="Pfam" id="PF16495">
    <property type="entry name" value="SWIRM-assoc_1"/>
    <property type="match status" value="1"/>
</dbReference>
<keyword evidence="2" id="KW-0238">DNA-binding</keyword>
<keyword evidence="3" id="KW-0804">Transcription</keyword>
<dbReference type="GO" id="GO:0005634">
    <property type="term" value="C:nucleus"/>
    <property type="evidence" value="ECO:0007669"/>
    <property type="project" value="UniProtKB-ARBA"/>
</dbReference>
<dbReference type="Gene3D" id="1.10.10.60">
    <property type="entry name" value="Homeodomain-like"/>
    <property type="match status" value="1"/>
</dbReference>
<keyword evidence="1" id="KW-0805">Transcription regulation</keyword>
<dbReference type="Pfam" id="PF04433">
    <property type="entry name" value="SWIRM"/>
    <property type="match status" value="1"/>
</dbReference>
<evidence type="ECO:0000259" key="6">
    <source>
        <dbReference type="PROSITE" id="PS50090"/>
    </source>
</evidence>
<keyword evidence="4" id="KW-0539">Nucleus</keyword>
<dbReference type="InterPro" id="IPR036388">
    <property type="entry name" value="WH-like_DNA-bd_sf"/>
</dbReference>
<evidence type="ECO:0000256" key="1">
    <source>
        <dbReference type="ARBA" id="ARBA00023015"/>
    </source>
</evidence>
<feature type="compositionally biased region" description="Acidic residues" evidence="5">
    <location>
        <begin position="36"/>
        <end position="61"/>
    </location>
</feature>
<feature type="compositionally biased region" description="Basic and acidic residues" evidence="5">
    <location>
        <begin position="539"/>
        <end position="566"/>
    </location>
</feature>
<feature type="domain" description="SWIRM" evidence="7">
    <location>
        <begin position="187"/>
        <end position="285"/>
    </location>
</feature>
<feature type="region of interest" description="Disordered" evidence="5">
    <location>
        <begin position="538"/>
        <end position="569"/>
    </location>
</feature>
<feature type="compositionally biased region" description="Polar residues" evidence="5">
    <location>
        <begin position="657"/>
        <end position="671"/>
    </location>
</feature>
<evidence type="ECO:0008006" key="11">
    <source>
        <dbReference type="Google" id="ProtNLM"/>
    </source>
</evidence>
<dbReference type="PANTHER" id="PTHR12802">
    <property type="entry name" value="SWI/SNF COMPLEX-RELATED"/>
    <property type="match status" value="1"/>
</dbReference>
<name>A0AAV7FCK4_ARIFI</name>
<feature type="compositionally biased region" description="Low complexity" evidence="5">
    <location>
        <begin position="672"/>
        <end position="684"/>
    </location>
</feature>
<gene>
    <name evidence="9" type="ORF">H6P81_003433</name>
</gene>
<dbReference type="PANTHER" id="PTHR12802:SF61">
    <property type="entry name" value="SWI_SNF COMPLEX SUBUNIT SWI3C"/>
    <property type="match status" value="1"/>
</dbReference>
<dbReference type="InterPro" id="IPR001005">
    <property type="entry name" value="SANT/Myb"/>
</dbReference>
<dbReference type="Proteomes" id="UP000825729">
    <property type="component" value="Unassembled WGS sequence"/>
</dbReference>
<feature type="domain" description="SANT" evidence="8">
    <location>
        <begin position="414"/>
        <end position="460"/>
    </location>
</feature>
<comment type="caution">
    <text evidence="9">The sequence shown here is derived from an EMBL/GenBank/DDBJ whole genome shotgun (WGS) entry which is preliminary data.</text>
</comment>
<dbReference type="SUPFAM" id="SSF46689">
    <property type="entry name" value="Homeodomain-like"/>
    <property type="match status" value="2"/>
</dbReference>
<evidence type="ECO:0000313" key="10">
    <source>
        <dbReference type="Proteomes" id="UP000825729"/>
    </source>
</evidence>
<dbReference type="GO" id="GO:0003677">
    <property type="term" value="F:DNA binding"/>
    <property type="evidence" value="ECO:0007669"/>
    <property type="project" value="UniProtKB-KW"/>
</dbReference>
<dbReference type="SMART" id="SM00717">
    <property type="entry name" value="SANT"/>
    <property type="match status" value="1"/>
</dbReference>
<evidence type="ECO:0000259" key="7">
    <source>
        <dbReference type="PROSITE" id="PS50934"/>
    </source>
</evidence>
<dbReference type="CDD" id="cd00167">
    <property type="entry name" value="SANT"/>
    <property type="match status" value="1"/>
</dbReference>
<organism evidence="9 10">
    <name type="scientific">Aristolochia fimbriata</name>
    <name type="common">White veined hardy Dutchman's pipe vine</name>
    <dbReference type="NCBI Taxonomy" id="158543"/>
    <lineage>
        <taxon>Eukaryota</taxon>
        <taxon>Viridiplantae</taxon>
        <taxon>Streptophyta</taxon>
        <taxon>Embryophyta</taxon>
        <taxon>Tracheophyta</taxon>
        <taxon>Spermatophyta</taxon>
        <taxon>Magnoliopsida</taxon>
        <taxon>Magnoliidae</taxon>
        <taxon>Piperales</taxon>
        <taxon>Aristolochiaceae</taxon>
        <taxon>Aristolochia</taxon>
    </lineage>
</organism>
<sequence>MAPSPSFPSDSRLKWKKRKRESNLKTPTKKQKPYQDDDDDEEDEEDETAIEYDDTNDENEQNDSPAAAVAIDTNHKQIEVLADTAVRLSTFPLVVKHAVNRPHSSVLSLVAADRDDSRSQNLHNLPSLENISHGQLQVVSVIPPESPCLGAADLDKPDGNSAAFVCTPPAIMEGRGVIKRFGNWGPQIVPMHADWFSPKTVHRLERQVVPHFFAGKSNDHSPERYMEIRNRIVSKYLENPGIRISPADCQSLMRGFEAHDVNRIVRFLDHWGIINYMAAPLQPQSKVLGPVIREEANGDLQVPSVALKSIDSLIQFDKPKSRYQMEDVYSVPSGSLAVGASDLDGRIRERLSENHCNFCSKALPHSLYQSHKEVDITLCSECFNDGKFVAGHTSIDFIRVDPSRDYSDIDGDCWSDQETLLLLEALELFNDNWNEIADHVGTKTKAQCILHFIRLPMEDGLLENIELPISSSVSSDSKNSLSNGNCDIQGVRSKILDYEKRIPFESSGNPVMALVAFLASAVGPRVAAACAHASLGSLSKDDNNQHKEDSIHVDRGSSGSLRREEDAFPAPLSHEKVKAAARFGLSAAAMKAKLFSDHEEREIQRLAATIINHKLKRLELKLKQFAELETLLLKECEQVESTRQRLSAERARFVSTRFGQSGPPNVPSVPTASNASSNNLNPSNRQTVLSTTMSGPLNISPFSNNQSTQPHMSFMPRQQMFPFAPRVPLSMVPSSSGSTSAG</sequence>
<dbReference type="PROSITE" id="PS50934">
    <property type="entry name" value="SWIRM"/>
    <property type="match status" value="1"/>
</dbReference>
<evidence type="ECO:0000256" key="2">
    <source>
        <dbReference type="ARBA" id="ARBA00023125"/>
    </source>
</evidence>